<gene>
    <name evidence="2" type="ORF">ColSpa_11256</name>
</gene>
<dbReference type="AlphaFoldDB" id="A0AA37UPN2"/>
<dbReference type="GO" id="GO:0006529">
    <property type="term" value="P:asparagine biosynthetic process"/>
    <property type="evidence" value="ECO:0007669"/>
    <property type="project" value="InterPro"/>
</dbReference>
<dbReference type="RefSeq" id="XP_049133425.1">
    <property type="nucleotide sequence ID" value="XM_049277468.1"/>
</dbReference>
<dbReference type="InterPro" id="IPR014729">
    <property type="entry name" value="Rossmann-like_a/b/a_fold"/>
</dbReference>
<comment type="caution">
    <text evidence="2">The sequence shown here is derived from an EMBL/GenBank/DDBJ whole genome shotgun (WGS) entry which is preliminary data.</text>
</comment>
<accession>A0AA37UPN2</accession>
<dbReference type="EMBL" id="BQXU01000044">
    <property type="protein sequence ID" value="GKT51075.1"/>
    <property type="molecule type" value="Genomic_DNA"/>
</dbReference>
<evidence type="ECO:0000313" key="2">
    <source>
        <dbReference type="EMBL" id="GKT51075.1"/>
    </source>
</evidence>
<reference evidence="2 3" key="1">
    <citation type="submission" date="2022-03" db="EMBL/GenBank/DDBJ databases">
        <title>Genome data of Colletotrichum spp.</title>
        <authorList>
            <person name="Utami Y.D."/>
            <person name="Hiruma K."/>
        </authorList>
    </citation>
    <scope>NUCLEOTIDE SEQUENCE [LARGE SCALE GENOMIC DNA]</scope>
    <source>
        <strain evidence="2 3">MAFF 239500</strain>
    </source>
</reference>
<evidence type="ECO:0000259" key="1">
    <source>
        <dbReference type="Pfam" id="PF00733"/>
    </source>
</evidence>
<dbReference type="Pfam" id="PF00733">
    <property type="entry name" value="Asn_synthase"/>
    <property type="match status" value="1"/>
</dbReference>
<protein>
    <submittedName>
        <fullName evidence="2">Amidase chyE</fullName>
    </submittedName>
</protein>
<proteinExistence type="predicted"/>
<dbReference type="GO" id="GO:0004066">
    <property type="term" value="F:asparagine synthase (glutamine-hydrolyzing) activity"/>
    <property type="evidence" value="ECO:0007669"/>
    <property type="project" value="InterPro"/>
</dbReference>
<name>A0AA37UPN2_9PEZI</name>
<dbReference type="Proteomes" id="UP001055115">
    <property type="component" value="Unassembled WGS sequence"/>
</dbReference>
<dbReference type="InterPro" id="IPR001962">
    <property type="entry name" value="Asn_synthase"/>
</dbReference>
<organism evidence="2 3">
    <name type="scientific">Colletotrichum spaethianum</name>
    <dbReference type="NCBI Taxonomy" id="700344"/>
    <lineage>
        <taxon>Eukaryota</taxon>
        <taxon>Fungi</taxon>
        <taxon>Dikarya</taxon>
        <taxon>Ascomycota</taxon>
        <taxon>Pezizomycotina</taxon>
        <taxon>Sordariomycetes</taxon>
        <taxon>Hypocreomycetidae</taxon>
        <taxon>Glomerellales</taxon>
        <taxon>Glomerellaceae</taxon>
        <taxon>Colletotrichum</taxon>
        <taxon>Colletotrichum spaethianum species complex</taxon>
    </lineage>
</organism>
<dbReference type="GeneID" id="73332058"/>
<keyword evidence="3" id="KW-1185">Reference proteome</keyword>
<feature type="domain" description="Asparagine synthetase" evidence="1">
    <location>
        <begin position="7"/>
        <end position="105"/>
    </location>
</feature>
<dbReference type="SUPFAM" id="SSF52402">
    <property type="entry name" value="Adenine nucleotide alpha hydrolases-like"/>
    <property type="match status" value="1"/>
</dbReference>
<evidence type="ECO:0000313" key="3">
    <source>
        <dbReference type="Proteomes" id="UP001055115"/>
    </source>
</evidence>
<dbReference type="Gene3D" id="3.40.50.620">
    <property type="entry name" value="HUPs"/>
    <property type="match status" value="1"/>
</dbReference>
<sequence>MENVCTRLLEAPRSRLKADVPVAVCLLGGIDSSSVAGMVAHLMKQGHHLGSESLTVPSKMKCFTVHFDKGTGADESAVAHRTATWPGVDIHMVKMDEEALVARFDAQRVLSTVRTGHRT</sequence>